<feature type="domain" description="GH16" evidence="10">
    <location>
        <begin position="35"/>
        <end position="314"/>
    </location>
</feature>
<dbReference type="PROSITE" id="PS51762">
    <property type="entry name" value="GH16_2"/>
    <property type="match status" value="1"/>
</dbReference>
<evidence type="ECO:0000256" key="2">
    <source>
        <dbReference type="ARBA" id="ARBA00004609"/>
    </source>
</evidence>
<evidence type="ECO:0000313" key="12">
    <source>
        <dbReference type="Proteomes" id="UP001213681"/>
    </source>
</evidence>
<dbReference type="Gene3D" id="2.60.120.200">
    <property type="match status" value="1"/>
</dbReference>
<proteinExistence type="inferred from homology"/>
<evidence type="ECO:0000313" key="11">
    <source>
        <dbReference type="EMBL" id="KAJ5462007.1"/>
    </source>
</evidence>
<dbReference type="InterPro" id="IPR013320">
    <property type="entry name" value="ConA-like_dom_sf"/>
</dbReference>
<dbReference type="GO" id="GO:0098552">
    <property type="term" value="C:side of membrane"/>
    <property type="evidence" value="ECO:0007669"/>
    <property type="project" value="UniProtKB-KW"/>
</dbReference>
<comment type="caution">
    <text evidence="11">The sequence shown here is derived from an EMBL/GenBank/DDBJ whole genome shotgun (WGS) entry which is preliminary data.</text>
</comment>
<dbReference type="InterPro" id="IPR050546">
    <property type="entry name" value="Glycosyl_Hydrlase_16"/>
</dbReference>
<name>A0AAD6G893_9EURO</name>
<dbReference type="GO" id="GO:0005886">
    <property type="term" value="C:plasma membrane"/>
    <property type="evidence" value="ECO:0007669"/>
    <property type="project" value="UniProtKB-SubCell"/>
</dbReference>
<evidence type="ECO:0000256" key="1">
    <source>
        <dbReference type="ARBA" id="ARBA00000124"/>
    </source>
</evidence>
<dbReference type="GeneID" id="81597185"/>
<dbReference type="PANTHER" id="PTHR10963">
    <property type="entry name" value="GLYCOSYL HYDROLASE-RELATED"/>
    <property type="match status" value="1"/>
</dbReference>
<dbReference type="Pfam" id="PF26113">
    <property type="entry name" value="GH16_XgeA"/>
    <property type="match status" value="1"/>
</dbReference>
<dbReference type="GO" id="GO:0052861">
    <property type="term" value="F:endo-1,3(4)-beta-glucanase activity"/>
    <property type="evidence" value="ECO:0007669"/>
    <property type="project" value="UniProtKB-EC"/>
</dbReference>
<reference evidence="11" key="1">
    <citation type="submission" date="2022-12" db="EMBL/GenBank/DDBJ databases">
        <authorList>
            <person name="Petersen C."/>
        </authorList>
    </citation>
    <scope>NUCLEOTIDE SEQUENCE</scope>
    <source>
        <strain evidence="11">IBT 16125</strain>
    </source>
</reference>
<keyword evidence="12" id="KW-1185">Reference proteome</keyword>
<dbReference type="SUPFAM" id="SSF49899">
    <property type="entry name" value="Concanavalin A-like lectins/glucanases"/>
    <property type="match status" value="1"/>
</dbReference>
<protein>
    <recommendedName>
        <fullName evidence="4">endo-1,3(4)-beta-glucanase</fullName>
        <ecNumber evidence="4">3.2.1.6</ecNumber>
    </recommendedName>
</protein>
<dbReference type="PANTHER" id="PTHR10963:SF42">
    <property type="entry name" value="PUTATIVE (AFU_ORTHOLOGUE AFUA_5G02280)-RELATED"/>
    <property type="match status" value="1"/>
</dbReference>
<evidence type="ECO:0000256" key="5">
    <source>
        <dbReference type="ARBA" id="ARBA00022475"/>
    </source>
</evidence>
<evidence type="ECO:0000256" key="6">
    <source>
        <dbReference type="ARBA" id="ARBA00022622"/>
    </source>
</evidence>
<organism evidence="11 12">
    <name type="scientific">Penicillium daleae</name>
    <dbReference type="NCBI Taxonomy" id="63821"/>
    <lineage>
        <taxon>Eukaryota</taxon>
        <taxon>Fungi</taxon>
        <taxon>Dikarya</taxon>
        <taxon>Ascomycota</taxon>
        <taxon>Pezizomycotina</taxon>
        <taxon>Eurotiomycetes</taxon>
        <taxon>Eurotiomycetidae</taxon>
        <taxon>Eurotiales</taxon>
        <taxon>Aspergillaceae</taxon>
        <taxon>Penicillium</taxon>
    </lineage>
</organism>
<dbReference type="AlphaFoldDB" id="A0AAD6G893"/>
<dbReference type="EMBL" id="JAPVEA010000002">
    <property type="protein sequence ID" value="KAJ5462007.1"/>
    <property type="molecule type" value="Genomic_DNA"/>
</dbReference>
<evidence type="ECO:0000256" key="4">
    <source>
        <dbReference type="ARBA" id="ARBA00012599"/>
    </source>
</evidence>
<dbReference type="RefSeq" id="XP_056771049.1">
    <property type="nucleotide sequence ID" value="XM_056906942.1"/>
</dbReference>
<comment type="subcellular location">
    <subcellularLocation>
        <location evidence="2">Cell membrane</location>
        <topology evidence="2">Lipid-anchor</topology>
        <topology evidence="2">GPI-anchor</topology>
    </subcellularLocation>
</comment>
<keyword evidence="8" id="KW-0449">Lipoprotein</keyword>
<evidence type="ECO:0000256" key="3">
    <source>
        <dbReference type="ARBA" id="ARBA00006865"/>
    </source>
</evidence>
<gene>
    <name evidence="11" type="ORF">N7458_003559</name>
</gene>
<dbReference type="EC" id="3.2.1.6" evidence="4"/>
<keyword evidence="6" id="KW-0472">Membrane</keyword>
<accession>A0AAD6G893</accession>
<evidence type="ECO:0000256" key="7">
    <source>
        <dbReference type="ARBA" id="ARBA00022801"/>
    </source>
</evidence>
<dbReference type="Proteomes" id="UP001213681">
    <property type="component" value="Unassembled WGS sequence"/>
</dbReference>
<comment type="catalytic activity">
    <reaction evidence="1">
        <text>Endohydrolysis of (1-&gt;3)- or (1-&gt;4)-linkages in beta-D-glucans when the glucose residue whose reducing group is involved in the linkage to be hydrolyzed is itself substituted at C-3.</text>
        <dbReference type="EC" id="3.2.1.6"/>
    </reaction>
</comment>
<keyword evidence="6" id="KW-0325">Glycoprotein</keyword>
<sequence length="342" mass="37074">MKQRSSPRWSLCKATASLELVASTVFLAVLFNFIQGAKAQSYPNYSPVRYQLLHTYEGPSFFDQFNYYSDDDPTKGFVTYVNKNTAHALNLTSTTSTTATLRVDASTPSPSGGRNSVRVESNNTYDSGLFIFDIVHTPYGCGTWPALWLTDGANWPKNGEIDVLESHNHGSHGNEMSLHTTPGCSMGGERRQVGSAVESNCDVGVGGNAGCAVMGYRSTYGVGFNAGGGGVYSLEIRDAGIRIWNFPRSSIPADIHNGSPDPSTWNTPLADFPSTNCDIASHFRNLNIVANIDLCGEFAAMSSHYTQMYSCPGSCSDFVANNPSNFADAYWEFGGIRVYRAS</sequence>
<keyword evidence="6" id="KW-0336">GPI-anchor</keyword>
<keyword evidence="5" id="KW-1003">Cell membrane</keyword>
<evidence type="ECO:0000256" key="8">
    <source>
        <dbReference type="ARBA" id="ARBA00023288"/>
    </source>
</evidence>
<dbReference type="GO" id="GO:0009251">
    <property type="term" value="P:glucan catabolic process"/>
    <property type="evidence" value="ECO:0007669"/>
    <property type="project" value="TreeGrafter"/>
</dbReference>
<keyword evidence="9" id="KW-0326">Glycosidase</keyword>
<dbReference type="InterPro" id="IPR000757">
    <property type="entry name" value="Beta-glucanase-like"/>
</dbReference>
<evidence type="ECO:0000256" key="9">
    <source>
        <dbReference type="ARBA" id="ARBA00023295"/>
    </source>
</evidence>
<reference evidence="11" key="2">
    <citation type="journal article" date="2023" name="IMA Fungus">
        <title>Comparative genomic study of the Penicillium genus elucidates a diverse pangenome and 15 lateral gene transfer events.</title>
        <authorList>
            <person name="Petersen C."/>
            <person name="Sorensen T."/>
            <person name="Nielsen M.R."/>
            <person name="Sondergaard T.E."/>
            <person name="Sorensen J.L."/>
            <person name="Fitzpatrick D.A."/>
            <person name="Frisvad J.C."/>
            <person name="Nielsen K.L."/>
        </authorList>
    </citation>
    <scope>NUCLEOTIDE SEQUENCE</scope>
    <source>
        <strain evidence="11">IBT 16125</strain>
    </source>
</reference>
<evidence type="ECO:0000259" key="10">
    <source>
        <dbReference type="PROSITE" id="PS51762"/>
    </source>
</evidence>
<dbReference type="FunFam" id="2.60.120.200:FF:000114">
    <property type="entry name" value="Probable endo-1,3(4)-beta-glucanase NFIA_089530"/>
    <property type="match status" value="1"/>
</dbReference>
<dbReference type="CDD" id="cd02181">
    <property type="entry name" value="GH16_fungal_Lam16A_glucanase"/>
    <property type="match status" value="1"/>
</dbReference>
<comment type="similarity">
    <text evidence="3">Belongs to the glycosyl hydrolase 16 family.</text>
</comment>
<keyword evidence="7" id="KW-0378">Hydrolase</keyword>